<evidence type="ECO:0000313" key="1">
    <source>
        <dbReference type="EMBL" id="MCZ4088721.1"/>
    </source>
</evidence>
<evidence type="ECO:0000313" key="2">
    <source>
        <dbReference type="Proteomes" id="UP001079430"/>
    </source>
</evidence>
<organism evidence="1 2">
    <name type="scientific">Sinorhizobium psoraleae</name>
    <dbReference type="NCBI Taxonomy" id="520838"/>
    <lineage>
        <taxon>Bacteria</taxon>
        <taxon>Pseudomonadati</taxon>
        <taxon>Pseudomonadota</taxon>
        <taxon>Alphaproteobacteria</taxon>
        <taxon>Hyphomicrobiales</taxon>
        <taxon>Rhizobiaceae</taxon>
        <taxon>Sinorhizobium/Ensifer group</taxon>
        <taxon>Sinorhizobium</taxon>
    </lineage>
</organism>
<sequence length="253" mass="27166">MVFATSLIWSTASSQTINSTQPETSATASNILGKMDGLIAALSSLNSEGFKKIDGANARAEELTSRLYELSAGLKEPVEGSKVTSIAKTAESLNNALSTVSASTKALIQQGDDSSETLNKLLVSIQNLGLRKPGLVVRVIEAKFGDTFPDNYVIKKRWCDATAYMRAKCDRSGSCSLDANYQDLVCGFNPAPSADLRDRGLFVDYVCVPNIESSFAGAYNPDKTRSEPVFLRKNRSEYVVLRGNGAIVCGAVK</sequence>
<name>A0ABT4KA08_9HYPH</name>
<dbReference type="Proteomes" id="UP001079430">
    <property type="component" value="Unassembled WGS sequence"/>
</dbReference>
<protein>
    <submittedName>
        <fullName evidence="1">Uncharacterized protein</fullName>
    </submittedName>
</protein>
<reference evidence="1" key="1">
    <citation type="submission" date="2022-10" db="EMBL/GenBank/DDBJ databases">
        <title>Whole genome sequencing of three plant growth promoting bacteria isolated from Vachellia tortilis subsp. raddiana in Morocco.</title>
        <authorList>
            <person name="Hnini M."/>
            <person name="Zouagui R."/>
            <person name="Zouagui H."/>
            <person name="Chemao Elfihri M.-W."/>
            <person name="Ibrahimi A."/>
            <person name="Sbabou L."/>
            <person name="Aurag J."/>
        </authorList>
    </citation>
    <scope>NUCLEOTIDE SEQUENCE</scope>
    <source>
        <strain evidence="1">LMR678</strain>
    </source>
</reference>
<gene>
    <name evidence="1" type="ORF">O3W52_00970</name>
</gene>
<dbReference type="EMBL" id="JAPVOI010000002">
    <property type="protein sequence ID" value="MCZ4088721.1"/>
    <property type="molecule type" value="Genomic_DNA"/>
</dbReference>
<keyword evidence="2" id="KW-1185">Reference proteome</keyword>
<dbReference type="CDD" id="cd22823">
    <property type="entry name" value="Gal_Rha_Lectin"/>
    <property type="match status" value="1"/>
</dbReference>
<proteinExistence type="predicted"/>
<accession>A0ABT4KA08</accession>
<comment type="caution">
    <text evidence="1">The sequence shown here is derived from an EMBL/GenBank/DDBJ whole genome shotgun (WGS) entry which is preliminary data.</text>
</comment>